<gene>
    <name evidence="9" type="ORF">METEAL_34170</name>
</gene>
<evidence type="ECO:0000313" key="10">
    <source>
        <dbReference type="Proteomes" id="UP001238179"/>
    </source>
</evidence>
<evidence type="ECO:0000256" key="6">
    <source>
        <dbReference type="ARBA" id="ARBA00022840"/>
    </source>
</evidence>
<dbReference type="InterPro" id="IPR013563">
    <property type="entry name" value="Oligopep_ABC_C"/>
</dbReference>
<keyword evidence="7" id="KW-0472">Membrane</keyword>
<evidence type="ECO:0000256" key="7">
    <source>
        <dbReference type="ARBA" id="ARBA00023136"/>
    </source>
</evidence>
<dbReference type="GO" id="GO:0016887">
    <property type="term" value="F:ATP hydrolysis activity"/>
    <property type="evidence" value="ECO:0007669"/>
    <property type="project" value="InterPro"/>
</dbReference>
<keyword evidence="3" id="KW-0813">Transport</keyword>
<dbReference type="InterPro" id="IPR003593">
    <property type="entry name" value="AAA+_ATPase"/>
</dbReference>
<dbReference type="GO" id="GO:0005886">
    <property type="term" value="C:plasma membrane"/>
    <property type="evidence" value="ECO:0007669"/>
    <property type="project" value="UniProtKB-SubCell"/>
</dbReference>
<dbReference type="InterPro" id="IPR027417">
    <property type="entry name" value="P-loop_NTPase"/>
</dbReference>
<protein>
    <submittedName>
        <fullName evidence="9">Peptide ABC transporter ATP-binding protein</fullName>
    </submittedName>
</protein>
<comment type="similarity">
    <text evidence="2">Belongs to the ABC transporter superfamily.</text>
</comment>
<reference evidence="10" key="1">
    <citation type="journal article" date="2023" name="Int. J. Syst. Evol. Microbiol.">
        <title>Mesoterricola silvestris gen. nov., sp. nov., Mesoterricola sediminis sp. nov., Geothrix oryzae sp. nov., Geothrix edaphica sp. nov., Geothrix rubra sp. nov., and Geothrix limicola sp. nov., six novel members of Acidobacteriota isolated from soils.</title>
        <authorList>
            <person name="Itoh H."/>
            <person name="Sugisawa Y."/>
            <person name="Mise K."/>
            <person name="Xu Z."/>
            <person name="Kuniyasu M."/>
            <person name="Ushijima N."/>
            <person name="Kawano K."/>
            <person name="Kobayashi E."/>
            <person name="Shiratori Y."/>
            <person name="Masuda Y."/>
            <person name="Senoo K."/>
        </authorList>
    </citation>
    <scope>NUCLEOTIDE SEQUENCE [LARGE SCALE GENOMIC DNA]</scope>
    <source>
        <strain evidence="10">W79</strain>
    </source>
</reference>
<dbReference type="Gene3D" id="3.40.50.300">
    <property type="entry name" value="P-loop containing nucleotide triphosphate hydrolases"/>
    <property type="match status" value="1"/>
</dbReference>
<dbReference type="SMART" id="SM00382">
    <property type="entry name" value="AAA"/>
    <property type="match status" value="1"/>
</dbReference>
<evidence type="ECO:0000259" key="8">
    <source>
        <dbReference type="PROSITE" id="PS50893"/>
    </source>
</evidence>
<dbReference type="Pfam" id="PF00005">
    <property type="entry name" value="ABC_tran"/>
    <property type="match status" value="1"/>
</dbReference>
<dbReference type="PROSITE" id="PS00211">
    <property type="entry name" value="ABC_TRANSPORTER_1"/>
    <property type="match status" value="1"/>
</dbReference>
<evidence type="ECO:0000256" key="1">
    <source>
        <dbReference type="ARBA" id="ARBA00004417"/>
    </source>
</evidence>
<feature type="domain" description="ABC transporter" evidence="8">
    <location>
        <begin position="5"/>
        <end position="245"/>
    </location>
</feature>
<dbReference type="InterPro" id="IPR017871">
    <property type="entry name" value="ABC_transporter-like_CS"/>
</dbReference>
<keyword evidence="6 9" id="KW-0067">ATP-binding</keyword>
<keyword evidence="4" id="KW-1003">Cell membrane</keyword>
<evidence type="ECO:0000256" key="5">
    <source>
        <dbReference type="ARBA" id="ARBA00022741"/>
    </source>
</evidence>
<dbReference type="AlphaFoldDB" id="A0AA48KD83"/>
<evidence type="ECO:0000256" key="3">
    <source>
        <dbReference type="ARBA" id="ARBA00022448"/>
    </source>
</evidence>
<dbReference type="PANTHER" id="PTHR43297:SF2">
    <property type="entry name" value="DIPEPTIDE TRANSPORT ATP-BINDING PROTEIN DPPD"/>
    <property type="match status" value="1"/>
</dbReference>
<dbReference type="PANTHER" id="PTHR43297">
    <property type="entry name" value="OLIGOPEPTIDE TRANSPORT ATP-BINDING PROTEIN APPD"/>
    <property type="match status" value="1"/>
</dbReference>
<evidence type="ECO:0000256" key="4">
    <source>
        <dbReference type="ARBA" id="ARBA00022475"/>
    </source>
</evidence>
<dbReference type="CDD" id="cd03257">
    <property type="entry name" value="ABC_NikE_OppD_transporters"/>
    <property type="match status" value="1"/>
</dbReference>
<dbReference type="KEGG" id="msil:METEAL_34170"/>
<comment type="subcellular location">
    <subcellularLocation>
        <location evidence="1">Cell inner membrane</location>
        <topology evidence="1">Peripheral membrane protein</topology>
    </subcellularLocation>
</comment>
<evidence type="ECO:0000313" key="9">
    <source>
        <dbReference type="EMBL" id="BDU74243.1"/>
    </source>
</evidence>
<dbReference type="NCBIfam" id="TIGR01727">
    <property type="entry name" value="oligo_HPY"/>
    <property type="match status" value="1"/>
</dbReference>
<dbReference type="GO" id="GO:0005524">
    <property type="term" value="F:ATP binding"/>
    <property type="evidence" value="ECO:0007669"/>
    <property type="project" value="UniProtKB-KW"/>
</dbReference>
<dbReference type="GO" id="GO:0015833">
    <property type="term" value="P:peptide transport"/>
    <property type="evidence" value="ECO:0007669"/>
    <property type="project" value="InterPro"/>
</dbReference>
<sequence length="311" mass="33318">MSAHLEARDLTIALRGGNLLVDRLSFDLAPGRTLGLVGESGSGKSLTALALLGLLSEERFEVAGHLRILGEEPRDWRRLRGKVIAMVFQEPRLALNPRMAVGRQIAEVLELHRGLPRGEAARGAAHWLDRVGIAAARAGDVPATFSGGMLQRICIAMALAAGPRILVADEPTTALDTTVQAQVLDLVANLQRELGLAVLLVTHDLPLAAQRCDDLLVIYAGRPMESGPTARVLGHPRHRYTEALIACARFPREAGAPLAAIPGQVPLVTPQAIPPCVFADRCAAARDDCLSRPYTWFPEGHACFHPPGEAP</sequence>
<keyword evidence="5" id="KW-0547">Nucleotide-binding</keyword>
<evidence type="ECO:0000256" key="2">
    <source>
        <dbReference type="ARBA" id="ARBA00005417"/>
    </source>
</evidence>
<proteinExistence type="inferred from homology"/>
<name>A0AA48KD83_9BACT</name>
<dbReference type="Pfam" id="PF08352">
    <property type="entry name" value="oligo_HPY"/>
    <property type="match status" value="1"/>
</dbReference>
<accession>A0AA48KD83</accession>
<dbReference type="Proteomes" id="UP001238179">
    <property type="component" value="Chromosome"/>
</dbReference>
<dbReference type="RefSeq" id="WP_316412918.1">
    <property type="nucleotide sequence ID" value="NZ_AP027080.1"/>
</dbReference>
<dbReference type="InterPro" id="IPR050388">
    <property type="entry name" value="ABC_Ni/Peptide_Import"/>
</dbReference>
<organism evidence="9 10">
    <name type="scientific">Mesoterricola silvestris</name>
    <dbReference type="NCBI Taxonomy" id="2927979"/>
    <lineage>
        <taxon>Bacteria</taxon>
        <taxon>Pseudomonadati</taxon>
        <taxon>Acidobacteriota</taxon>
        <taxon>Holophagae</taxon>
        <taxon>Holophagales</taxon>
        <taxon>Holophagaceae</taxon>
        <taxon>Mesoterricola</taxon>
    </lineage>
</organism>
<dbReference type="EMBL" id="AP027080">
    <property type="protein sequence ID" value="BDU74243.1"/>
    <property type="molecule type" value="Genomic_DNA"/>
</dbReference>
<dbReference type="InterPro" id="IPR003439">
    <property type="entry name" value="ABC_transporter-like_ATP-bd"/>
</dbReference>
<keyword evidence="10" id="KW-1185">Reference proteome</keyword>
<dbReference type="PROSITE" id="PS50893">
    <property type="entry name" value="ABC_TRANSPORTER_2"/>
    <property type="match status" value="1"/>
</dbReference>
<dbReference type="SUPFAM" id="SSF52540">
    <property type="entry name" value="P-loop containing nucleoside triphosphate hydrolases"/>
    <property type="match status" value="1"/>
</dbReference>